<dbReference type="EMBL" id="VLLP01000001">
    <property type="protein sequence ID" value="TWJ30915.1"/>
    <property type="molecule type" value="Genomic_DNA"/>
</dbReference>
<dbReference type="AlphaFoldDB" id="A0A562WL36"/>
<proteinExistence type="predicted"/>
<name>A0A562WL36_9ACTN</name>
<dbReference type="SUPFAM" id="SSF48452">
    <property type="entry name" value="TPR-like"/>
    <property type="match status" value="1"/>
</dbReference>
<evidence type="ECO:0000313" key="3">
    <source>
        <dbReference type="Proteomes" id="UP000319728"/>
    </source>
</evidence>
<keyword evidence="3" id="KW-1185">Reference proteome</keyword>
<dbReference type="Gene3D" id="1.25.40.10">
    <property type="entry name" value="Tetratricopeptide repeat domain"/>
    <property type="match status" value="1"/>
</dbReference>
<evidence type="ECO:0000313" key="2">
    <source>
        <dbReference type="EMBL" id="TWJ30915.1"/>
    </source>
</evidence>
<gene>
    <name evidence="2" type="ORF">JD81_04464</name>
</gene>
<feature type="region of interest" description="Disordered" evidence="1">
    <location>
        <begin position="178"/>
        <end position="205"/>
    </location>
</feature>
<dbReference type="Proteomes" id="UP000319728">
    <property type="component" value="Unassembled WGS sequence"/>
</dbReference>
<dbReference type="InterPro" id="IPR011990">
    <property type="entry name" value="TPR-like_helical_dom_sf"/>
</dbReference>
<evidence type="ECO:0008006" key="4">
    <source>
        <dbReference type="Google" id="ProtNLM"/>
    </source>
</evidence>
<protein>
    <recommendedName>
        <fullName evidence="4">Tetratricopeptide repeat protein</fullName>
    </recommendedName>
</protein>
<reference evidence="2 3" key="1">
    <citation type="submission" date="2019-07" db="EMBL/GenBank/DDBJ databases">
        <title>R&amp;d 2014.</title>
        <authorList>
            <person name="Klenk H.-P."/>
        </authorList>
    </citation>
    <scope>NUCLEOTIDE SEQUENCE [LARGE SCALE GENOMIC DNA]</scope>
    <source>
        <strain evidence="2 3">DSM 43912</strain>
    </source>
</reference>
<dbReference type="RefSeq" id="WP_244948756.1">
    <property type="nucleotide sequence ID" value="NZ_VLLP01000001.1"/>
</dbReference>
<organism evidence="2 3">
    <name type="scientific">Micromonospora sagamiensis</name>
    <dbReference type="NCBI Taxonomy" id="47875"/>
    <lineage>
        <taxon>Bacteria</taxon>
        <taxon>Bacillati</taxon>
        <taxon>Actinomycetota</taxon>
        <taxon>Actinomycetes</taxon>
        <taxon>Micromonosporales</taxon>
        <taxon>Micromonosporaceae</taxon>
        <taxon>Micromonospora</taxon>
    </lineage>
</organism>
<comment type="caution">
    <text evidence="2">The sequence shown here is derived from an EMBL/GenBank/DDBJ whole genome shotgun (WGS) entry which is preliminary data.</text>
</comment>
<accession>A0A562WL36</accession>
<sequence length="205" mass="22096">MAHSNDLLAEERYGQAAAALHEVVERVATVLGTEHPRVLALRQRRAAILVVGGDFRTALPEFDTLASAFARTQGPTGDAAMACLRQAAHCRAGLGQVTTALRQFRQVLTHVRAAEGDVSTTALELRRDIGLLLLAEGDVEAAKAEFVSLYEDLGVVYGPDHEESQEVGDLLTRLRFSGERQPPARFDDGSARSHQTGGPVTRRSG</sequence>
<evidence type="ECO:0000256" key="1">
    <source>
        <dbReference type="SAM" id="MobiDB-lite"/>
    </source>
</evidence>